<feature type="domain" description="Insertion element IS402-like" evidence="1">
    <location>
        <begin position="15"/>
        <end position="91"/>
    </location>
</feature>
<reference evidence="2" key="1">
    <citation type="submission" date="2020-02" db="EMBL/GenBank/DDBJ databases">
        <authorList>
            <person name="Meier V. D."/>
        </authorList>
    </citation>
    <scope>NUCLEOTIDE SEQUENCE</scope>
    <source>
        <strain evidence="2">AVDCRST_MAG92</strain>
    </source>
</reference>
<gene>
    <name evidence="2" type="ORF">AVDCRST_MAG92-4170</name>
</gene>
<dbReference type="AlphaFoldDB" id="A0A6J4JWM3"/>
<proteinExistence type="predicted"/>
<dbReference type="Pfam" id="PF13340">
    <property type="entry name" value="DUF4096"/>
    <property type="match status" value="1"/>
</dbReference>
<accession>A0A6J4JWM3</accession>
<evidence type="ECO:0000259" key="1">
    <source>
        <dbReference type="Pfam" id="PF13340"/>
    </source>
</evidence>
<dbReference type="EMBL" id="CADCTM010000733">
    <property type="protein sequence ID" value="CAA9289264.1"/>
    <property type="molecule type" value="Genomic_DNA"/>
</dbReference>
<organism evidence="2">
    <name type="scientific">uncultured Coleofasciculus sp</name>
    <dbReference type="NCBI Taxonomy" id="1267456"/>
    <lineage>
        <taxon>Bacteria</taxon>
        <taxon>Bacillati</taxon>
        <taxon>Cyanobacteriota</taxon>
        <taxon>Cyanophyceae</taxon>
        <taxon>Coleofasciculales</taxon>
        <taxon>Coleofasciculaceae</taxon>
        <taxon>Coleofasciculus</taxon>
        <taxon>environmental samples</taxon>
    </lineage>
</organism>
<dbReference type="PANTHER" id="PTHR30007:SF0">
    <property type="entry name" value="TRANSPOSASE"/>
    <property type="match status" value="1"/>
</dbReference>
<dbReference type="InterPro" id="IPR025161">
    <property type="entry name" value="IS402-like_dom"/>
</dbReference>
<sequence>MVLFREVVMPYSSSLSDSEWEVLEPLLVEILPPKKRTRPSNWTKRDIINGIFYQLKNGCNWEDLPSYLPPYSTVYWHSLQWREAGAIEQLMSVLHGQVREQVKKKPSGQR</sequence>
<protein>
    <submittedName>
        <fullName evidence="2">Transposase</fullName>
    </submittedName>
</protein>
<name>A0A6J4JWM3_9CYAN</name>
<dbReference type="PANTHER" id="PTHR30007">
    <property type="entry name" value="PHP DOMAIN PROTEIN"/>
    <property type="match status" value="1"/>
</dbReference>
<evidence type="ECO:0000313" key="2">
    <source>
        <dbReference type="EMBL" id="CAA9289264.1"/>
    </source>
</evidence>